<organism evidence="1 2">
    <name type="scientific">Rhodopirellula baltica SH28</name>
    <dbReference type="NCBI Taxonomy" id="993517"/>
    <lineage>
        <taxon>Bacteria</taxon>
        <taxon>Pseudomonadati</taxon>
        <taxon>Planctomycetota</taxon>
        <taxon>Planctomycetia</taxon>
        <taxon>Pirellulales</taxon>
        <taxon>Pirellulaceae</taxon>
        <taxon>Rhodopirellula</taxon>
    </lineage>
</organism>
<proteinExistence type="predicted"/>
<sequence length="49" mass="5641">MRAPLLACLFTSRLLACLVLPVRWSRIPGLVENTKSQSPNFGGWLFFWF</sequence>
<accession>K5DHL4</accession>
<protein>
    <submittedName>
        <fullName evidence="1">Uncharacterized protein</fullName>
    </submittedName>
</protein>
<reference evidence="1 2" key="1">
    <citation type="journal article" date="2013" name="Mar. Genomics">
        <title>Expression of sulfatases in Rhodopirellula baltica and the diversity of sulfatases in the genus Rhodopirellula.</title>
        <authorList>
            <person name="Wegner C.E."/>
            <person name="Richter-Heitmann T."/>
            <person name="Klindworth A."/>
            <person name="Klockow C."/>
            <person name="Richter M."/>
            <person name="Achstetter T."/>
            <person name="Glockner F.O."/>
            <person name="Harder J."/>
        </authorList>
    </citation>
    <scope>NUCLEOTIDE SEQUENCE [LARGE SCALE GENOMIC DNA]</scope>
    <source>
        <strain evidence="1 2">SH28</strain>
    </source>
</reference>
<comment type="caution">
    <text evidence="1">The sequence shown here is derived from an EMBL/GenBank/DDBJ whole genome shotgun (WGS) entry which is preliminary data.</text>
</comment>
<evidence type="ECO:0000313" key="2">
    <source>
        <dbReference type="Proteomes" id="UP000007993"/>
    </source>
</evidence>
<evidence type="ECO:0000313" key="1">
    <source>
        <dbReference type="EMBL" id="EKK02314.1"/>
    </source>
</evidence>
<dbReference type="Proteomes" id="UP000007993">
    <property type="component" value="Unassembled WGS sequence"/>
</dbReference>
<dbReference type="AlphaFoldDB" id="K5DHL4"/>
<name>K5DHL4_RHOBT</name>
<dbReference type="EMBL" id="AMCW01000063">
    <property type="protein sequence ID" value="EKK02314.1"/>
    <property type="molecule type" value="Genomic_DNA"/>
</dbReference>
<gene>
    <name evidence="1" type="ORF">RBSH_02350</name>
</gene>